<dbReference type="PANTHER" id="PTHR46663:SF3">
    <property type="entry name" value="SLL0267 PROTEIN"/>
    <property type="match status" value="1"/>
</dbReference>
<feature type="domain" description="PAS" evidence="1">
    <location>
        <begin position="7"/>
        <end position="79"/>
    </location>
</feature>
<dbReference type="EMBL" id="CP003383">
    <property type="protein sequence ID" value="AFZ69583.1"/>
    <property type="molecule type" value="Genomic_DNA"/>
</dbReference>
<feature type="domain" description="GGDEF" evidence="3">
    <location>
        <begin position="164"/>
        <end position="296"/>
    </location>
</feature>
<dbReference type="InterPro" id="IPR035965">
    <property type="entry name" value="PAS-like_dom_sf"/>
</dbReference>
<dbReference type="PANTHER" id="PTHR46663">
    <property type="entry name" value="DIGUANYLATE CYCLASE DGCT-RELATED"/>
    <property type="match status" value="1"/>
</dbReference>
<evidence type="ECO:0000259" key="1">
    <source>
        <dbReference type="PROSITE" id="PS50112"/>
    </source>
</evidence>
<dbReference type="Pfam" id="PF13426">
    <property type="entry name" value="PAS_9"/>
    <property type="match status" value="1"/>
</dbReference>
<keyword evidence="4" id="KW-0614">Plasmid</keyword>
<keyword evidence="5" id="KW-1185">Reference proteome</keyword>
<evidence type="ECO:0000259" key="3">
    <source>
        <dbReference type="PROSITE" id="PS50887"/>
    </source>
</evidence>
<accession>L0A6T3</accession>
<dbReference type="Proteomes" id="UP000010467">
    <property type="component" value="Plasmid pDEIPE01"/>
</dbReference>
<dbReference type="InterPro" id="IPR000700">
    <property type="entry name" value="PAS-assoc_C"/>
</dbReference>
<dbReference type="InterPro" id="IPR000014">
    <property type="entry name" value="PAS"/>
</dbReference>
<dbReference type="RefSeq" id="WP_015231484.1">
    <property type="nucleotide sequence ID" value="NC_019789.1"/>
</dbReference>
<feature type="domain" description="PAC" evidence="2">
    <location>
        <begin position="80"/>
        <end position="134"/>
    </location>
</feature>
<geneLocation type="plasmid" evidence="4 5">
    <name>pDEIPE01</name>
</geneLocation>
<evidence type="ECO:0000313" key="4">
    <source>
        <dbReference type="EMBL" id="AFZ69583.1"/>
    </source>
</evidence>
<reference evidence="5" key="1">
    <citation type="submission" date="2012-03" db="EMBL/GenBank/DDBJ databases">
        <title>Complete sequence of plasmid 1 of Deinococcus peraridilitoris DSM 19664.</title>
        <authorList>
            <person name="Lucas S."/>
            <person name="Copeland A."/>
            <person name="Lapidus A."/>
            <person name="Glavina del Rio T."/>
            <person name="Dalin E."/>
            <person name="Tice H."/>
            <person name="Bruce D."/>
            <person name="Goodwin L."/>
            <person name="Pitluck S."/>
            <person name="Peters L."/>
            <person name="Mikhailova N."/>
            <person name="Lu M."/>
            <person name="Kyrpides N."/>
            <person name="Mavromatis K."/>
            <person name="Ivanova N."/>
            <person name="Brettin T."/>
            <person name="Detter J.C."/>
            <person name="Han C."/>
            <person name="Larimer F."/>
            <person name="Land M."/>
            <person name="Hauser L."/>
            <person name="Markowitz V."/>
            <person name="Cheng J.-F."/>
            <person name="Hugenholtz P."/>
            <person name="Woyke T."/>
            <person name="Wu D."/>
            <person name="Pukall R."/>
            <person name="Steenblock K."/>
            <person name="Brambilla E."/>
            <person name="Klenk H.-P."/>
            <person name="Eisen J.A."/>
        </authorList>
    </citation>
    <scope>NUCLEOTIDE SEQUENCE [LARGE SCALE GENOMIC DNA]</scope>
    <source>
        <strain evidence="5">DSM 19664 / LMG 22246 / CIP 109416 / KR-200</strain>
        <plasmid evidence="5">Plasmid pDEIPE01</plasmid>
    </source>
</reference>
<dbReference type="InterPro" id="IPR029787">
    <property type="entry name" value="Nucleotide_cyclase"/>
</dbReference>
<protein>
    <submittedName>
        <fullName evidence="4">PAS domain S-box/diguanylate cyclase (GGDEF) domain-containing protein</fullName>
    </submittedName>
</protein>
<dbReference type="PATRIC" id="fig|937777.3.peg.4253"/>
<dbReference type="PROSITE" id="PS50113">
    <property type="entry name" value="PAC"/>
    <property type="match status" value="1"/>
</dbReference>
<dbReference type="PROSITE" id="PS50112">
    <property type="entry name" value="PAS"/>
    <property type="match status" value="1"/>
</dbReference>
<proteinExistence type="predicted"/>
<dbReference type="InterPro" id="IPR052163">
    <property type="entry name" value="DGC-Regulatory_Protein"/>
</dbReference>
<name>L0A6T3_DEIPD</name>
<dbReference type="HOGENOM" id="CLU_000445_11_4_0"/>
<dbReference type="SMART" id="SM00267">
    <property type="entry name" value="GGDEF"/>
    <property type="match status" value="1"/>
</dbReference>
<dbReference type="SMART" id="SM00086">
    <property type="entry name" value="PAC"/>
    <property type="match status" value="1"/>
</dbReference>
<dbReference type="OrthoDB" id="9759607at2"/>
<dbReference type="SUPFAM" id="SSF55785">
    <property type="entry name" value="PYP-like sensor domain (PAS domain)"/>
    <property type="match status" value="1"/>
</dbReference>
<organism evidence="4 5">
    <name type="scientific">Deinococcus peraridilitoris (strain DSM 19664 / LMG 22246 / CIP 109416 / KR-200)</name>
    <dbReference type="NCBI Taxonomy" id="937777"/>
    <lineage>
        <taxon>Bacteria</taxon>
        <taxon>Thermotogati</taxon>
        <taxon>Deinococcota</taxon>
        <taxon>Deinococci</taxon>
        <taxon>Deinococcales</taxon>
        <taxon>Deinococcaceae</taxon>
        <taxon>Deinococcus</taxon>
    </lineage>
</organism>
<dbReference type="Pfam" id="PF00990">
    <property type="entry name" value="GGDEF"/>
    <property type="match status" value="1"/>
</dbReference>
<dbReference type="KEGG" id="dpd:Deipe_4223"/>
<dbReference type="NCBIfam" id="TIGR00229">
    <property type="entry name" value="sensory_box"/>
    <property type="match status" value="1"/>
</dbReference>
<dbReference type="InterPro" id="IPR001610">
    <property type="entry name" value="PAC"/>
</dbReference>
<dbReference type="CDD" id="cd01949">
    <property type="entry name" value="GGDEF"/>
    <property type="match status" value="1"/>
</dbReference>
<dbReference type="InterPro" id="IPR000160">
    <property type="entry name" value="GGDEF_dom"/>
</dbReference>
<dbReference type="Gene3D" id="3.30.70.270">
    <property type="match status" value="1"/>
</dbReference>
<sequence>MHTPTDFSQILTRAVHAATNGLIVTQADGDFPILYCNPAFETLTGYPASEILGRNCRFLQGPGTDAYTRTQMREALCAGLSLDVVILNYRRDGTPFWNALNLAPIHDEQGRVTHFVGVQTDVTDRVRLQRALEKKIQTDDLTGLGSRASFLEALQLAIQHSASSPFAVGFADLDDFKRVNDSLGHEAGDELLRHVAIRLRESVRKGDLVARLAGDEFVLLLRELEDCSVVEAVAKRALQALERPFSLKGLQVRVGASLGFVVPSKGVSAVEVLSSADRAMYDAKHQGKNRFVIQDCR</sequence>
<evidence type="ECO:0000259" key="2">
    <source>
        <dbReference type="PROSITE" id="PS50113"/>
    </source>
</evidence>
<dbReference type="AlphaFoldDB" id="L0A6T3"/>
<dbReference type="InterPro" id="IPR043128">
    <property type="entry name" value="Rev_trsase/Diguanyl_cyclase"/>
</dbReference>
<dbReference type="SUPFAM" id="SSF55073">
    <property type="entry name" value="Nucleotide cyclase"/>
    <property type="match status" value="1"/>
</dbReference>
<dbReference type="Gene3D" id="3.30.450.20">
    <property type="entry name" value="PAS domain"/>
    <property type="match status" value="1"/>
</dbReference>
<dbReference type="PROSITE" id="PS50887">
    <property type="entry name" value="GGDEF"/>
    <property type="match status" value="1"/>
</dbReference>
<dbReference type="CDD" id="cd00130">
    <property type="entry name" value="PAS"/>
    <property type="match status" value="1"/>
</dbReference>
<gene>
    <name evidence="4" type="ordered locus">Deipe_4223</name>
</gene>
<evidence type="ECO:0000313" key="5">
    <source>
        <dbReference type="Proteomes" id="UP000010467"/>
    </source>
</evidence>
<dbReference type="NCBIfam" id="TIGR00254">
    <property type="entry name" value="GGDEF"/>
    <property type="match status" value="1"/>
</dbReference>